<reference evidence="8" key="1">
    <citation type="journal article" date="2019" name="Int. J. Syst. Evol. Microbiol.">
        <title>The Global Catalogue of Microorganisms (GCM) 10K type strain sequencing project: providing services to taxonomists for standard genome sequencing and annotation.</title>
        <authorList>
            <consortium name="The Broad Institute Genomics Platform"/>
            <consortium name="The Broad Institute Genome Sequencing Center for Infectious Disease"/>
            <person name="Wu L."/>
            <person name="Ma J."/>
        </authorList>
    </citation>
    <scope>NUCLEOTIDE SEQUENCE [LARGE SCALE GENOMIC DNA]</scope>
    <source>
        <strain evidence="8">JCM 6922</strain>
    </source>
</reference>
<feature type="domain" description="IclR-ED" evidence="6">
    <location>
        <begin position="107"/>
        <end position="289"/>
    </location>
</feature>
<feature type="compositionally biased region" description="Low complexity" evidence="4">
    <location>
        <begin position="7"/>
        <end position="22"/>
    </location>
</feature>
<evidence type="ECO:0000256" key="1">
    <source>
        <dbReference type="ARBA" id="ARBA00023015"/>
    </source>
</evidence>
<evidence type="ECO:0000256" key="3">
    <source>
        <dbReference type="ARBA" id="ARBA00023163"/>
    </source>
</evidence>
<keyword evidence="2" id="KW-0238">DNA-binding</keyword>
<evidence type="ECO:0000313" key="7">
    <source>
        <dbReference type="EMBL" id="GAA2427797.1"/>
    </source>
</evidence>
<dbReference type="SUPFAM" id="SSF46785">
    <property type="entry name" value="Winged helix' DNA-binding domain"/>
    <property type="match status" value="1"/>
</dbReference>
<dbReference type="Pfam" id="PF01614">
    <property type="entry name" value="IclR_C"/>
    <property type="match status" value="1"/>
</dbReference>
<keyword evidence="3" id="KW-0804">Transcription</keyword>
<dbReference type="SMART" id="SM00346">
    <property type="entry name" value="HTH_ICLR"/>
    <property type="match status" value="1"/>
</dbReference>
<keyword evidence="8" id="KW-1185">Reference proteome</keyword>
<feature type="region of interest" description="Disordered" evidence="4">
    <location>
        <begin position="1"/>
        <end position="46"/>
    </location>
</feature>
<evidence type="ECO:0000256" key="4">
    <source>
        <dbReference type="SAM" id="MobiDB-lite"/>
    </source>
</evidence>
<protein>
    <submittedName>
        <fullName evidence="7">IclR family transcriptional regulator C-terminal domain-containing protein</fullName>
    </submittedName>
</protein>
<comment type="caution">
    <text evidence="7">The sequence shown here is derived from an EMBL/GenBank/DDBJ whole genome shotgun (WGS) entry which is preliminary data.</text>
</comment>
<dbReference type="InterPro" id="IPR005471">
    <property type="entry name" value="Tscrpt_reg_IclR_N"/>
</dbReference>
<evidence type="ECO:0000259" key="5">
    <source>
        <dbReference type="PROSITE" id="PS51077"/>
    </source>
</evidence>
<dbReference type="InterPro" id="IPR036388">
    <property type="entry name" value="WH-like_DNA-bd_sf"/>
</dbReference>
<keyword evidence="1" id="KW-0805">Transcription regulation</keyword>
<dbReference type="PANTHER" id="PTHR30136:SF24">
    <property type="entry name" value="HTH-TYPE TRANSCRIPTIONAL REPRESSOR ALLR"/>
    <property type="match status" value="1"/>
</dbReference>
<evidence type="ECO:0000256" key="2">
    <source>
        <dbReference type="ARBA" id="ARBA00023125"/>
    </source>
</evidence>
<feature type="domain" description="HTH iclR-type" evidence="5">
    <location>
        <begin position="46"/>
        <end position="106"/>
    </location>
</feature>
<gene>
    <name evidence="7" type="ORF">GCM10010421_14180</name>
</gene>
<evidence type="ECO:0000259" key="6">
    <source>
        <dbReference type="PROSITE" id="PS51078"/>
    </source>
</evidence>
<dbReference type="EMBL" id="BAAATK010000006">
    <property type="protein sequence ID" value="GAA2427797.1"/>
    <property type="molecule type" value="Genomic_DNA"/>
</dbReference>
<sequence length="289" mass="31646">MATAHLAPADPRTPHTAPRTPASSRGDRARHSERPAPPAPPPGTLIGSVQRAMRLLERVAEHPHGAPAKQLARETGLALPTAYHLLRTLVHEGCLRREKGLFFLGEAAVRLGGSAAWQKRRSTVADTLAGWRDVIGAPLYYAMYRDGEIEVVCVSDTPGNPAVEEWADFRETGHAHAVGQCLLAQLDEEARRDHLDRHPVRPLTPYTVRDESTLLKRLEQLRRMEPVIERQEYALGTVCAAIPVTVGATAATLALSLPVHQAERLMPAVRQLQEEMGRLLGSLTLSISI</sequence>
<dbReference type="PROSITE" id="PS51078">
    <property type="entry name" value="ICLR_ED"/>
    <property type="match status" value="1"/>
</dbReference>
<proteinExistence type="predicted"/>
<dbReference type="PANTHER" id="PTHR30136">
    <property type="entry name" value="HELIX-TURN-HELIX TRANSCRIPTIONAL REGULATOR, ICLR FAMILY"/>
    <property type="match status" value="1"/>
</dbReference>
<dbReference type="Gene3D" id="3.30.450.40">
    <property type="match status" value="1"/>
</dbReference>
<dbReference type="InterPro" id="IPR014757">
    <property type="entry name" value="Tscrpt_reg_IclR_C"/>
</dbReference>
<dbReference type="InterPro" id="IPR029016">
    <property type="entry name" value="GAF-like_dom_sf"/>
</dbReference>
<dbReference type="SUPFAM" id="SSF55781">
    <property type="entry name" value="GAF domain-like"/>
    <property type="match status" value="1"/>
</dbReference>
<dbReference type="InterPro" id="IPR050707">
    <property type="entry name" value="HTH_MetabolicPath_Reg"/>
</dbReference>
<dbReference type="Proteomes" id="UP001500460">
    <property type="component" value="Unassembled WGS sequence"/>
</dbReference>
<dbReference type="Pfam" id="PF09339">
    <property type="entry name" value="HTH_IclR"/>
    <property type="match status" value="1"/>
</dbReference>
<organism evidence="7 8">
    <name type="scientific">Streptomyces glaucus</name>
    <dbReference type="NCBI Taxonomy" id="284029"/>
    <lineage>
        <taxon>Bacteria</taxon>
        <taxon>Bacillati</taxon>
        <taxon>Actinomycetota</taxon>
        <taxon>Actinomycetes</taxon>
        <taxon>Kitasatosporales</taxon>
        <taxon>Streptomycetaceae</taxon>
        <taxon>Streptomyces</taxon>
    </lineage>
</organism>
<evidence type="ECO:0000313" key="8">
    <source>
        <dbReference type="Proteomes" id="UP001500460"/>
    </source>
</evidence>
<name>A0ABP5WLE8_9ACTN</name>
<dbReference type="Gene3D" id="1.10.10.10">
    <property type="entry name" value="Winged helix-like DNA-binding domain superfamily/Winged helix DNA-binding domain"/>
    <property type="match status" value="1"/>
</dbReference>
<dbReference type="InterPro" id="IPR036390">
    <property type="entry name" value="WH_DNA-bd_sf"/>
</dbReference>
<accession>A0ABP5WLE8</accession>
<feature type="compositionally biased region" description="Basic and acidic residues" evidence="4">
    <location>
        <begin position="25"/>
        <end position="34"/>
    </location>
</feature>
<dbReference type="PROSITE" id="PS51077">
    <property type="entry name" value="HTH_ICLR"/>
    <property type="match status" value="1"/>
</dbReference>